<dbReference type="KEGG" id="rfo:REIFOR_01639"/>
<dbReference type="NCBIfam" id="NF005589">
    <property type="entry name" value="PRK07314.1"/>
    <property type="match status" value="1"/>
</dbReference>
<evidence type="ECO:0000256" key="7">
    <source>
        <dbReference type="ARBA" id="ARBA00022832"/>
    </source>
</evidence>
<dbReference type="EC" id="2.3.1.179" evidence="3 11"/>
<dbReference type="PANTHER" id="PTHR11712">
    <property type="entry name" value="POLYKETIDE SYNTHASE-RELATED"/>
    <property type="match status" value="1"/>
</dbReference>
<dbReference type="InterPro" id="IPR014031">
    <property type="entry name" value="Ketoacyl_synth_C"/>
</dbReference>
<comment type="function">
    <text evidence="11">Involved in the type II fatty acid elongation cycle. Catalyzes the elongation of a wide range of acyl-ACP by the addition of two carbons from malonyl-ACP to an acyl acceptor. Can efficiently catalyze the conversion of palmitoleoyl-ACP (cis-hexadec-9-enoyl-ACP) to cis-vaccenoyl-ACP (cis-octadec-11-enoyl-ACP), an essential step in the thermal regulation of fatty acid composition.</text>
</comment>
<dbReference type="InterPro" id="IPR016039">
    <property type="entry name" value="Thiolase-like"/>
</dbReference>
<comment type="pathway">
    <text evidence="1 11">Lipid metabolism; fatty acid biosynthesis.</text>
</comment>
<dbReference type="Proteomes" id="UP000229757">
    <property type="component" value="Chromosome"/>
</dbReference>
<dbReference type="GO" id="GO:0004315">
    <property type="term" value="F:3-oxoacyl-[acyl-carrier-protein] synthase activity"/>
    <property type="evidence" value="ECO:0007669"/>
    <property type="project" value="UniProtKB-UniRule"/>
</dbReference>
<organism evidence="15 16">
    <name type="scientific">Reinekea forsetii</name>
    <dbReference type="NCBI Taxonomy" id="1336806"/>
    <lineage>
        <taxon>Bacteria</taxon>
        <taxon>Pseudomonadati</taxon>
        <taxon>Pseudomonadota</taxon>
        <taxon>Gammaproteobacteria</taxon>
        <taxon>Oceanospirillales</taxon>
        <taxon>Saccharospirillaceae</taxon>
        <taxon>Reinekea</taxon>
    </lineage>
</organism>
<gene>
    <name evidence="15" type="ORF">REIFOR_01639</name>
</gene>
<feature type="domain" description="Ketosynthase family 3 (KS3)" evidence="14">
    <location>
        <begin position="3"/>
        <end position="411"/>
    </location>
</feature>
<evidence type="ECO:0000256" key="2">
    <source>
        <dbReference type="ARBA" id="ARBA00008467"/>
    </source>
</evidence>
<comment type="catalytic activity">
    <reaction evidence="11">
        <text>(9Z)-hexadecenoyl-[ACP] + malonyl-[ACP] + H(+) = 3-oxo-(11Z)-octadecenoyl-[ACP] + holo-[ACP] + CO2</text>
        <dbReference type="Rhea" id="RHEA:55040"/>
        <dbReference type="Rhea" id="RHEA-COMP:9623"/>
        <dbReference type="Rhea" id="RHEA-COMP:9685"/>
        <dbReference type="Rhea" id="RHEA-COMP:10800"/>
        <dbReference type="Rhea" id="RHEA-COMP:14074"/>
        <dbReference type="ChEBI" id="CHEBI:15378"/>
        <dbReference type="ChEBI" id="CHEBI:16526"/>
        <dbReference type="ChEBI" id="CHEBI:64479"/>
        <dbReference type="ChEBI" id="CHEBI:78449"/>
        <dbReference type="ChEBI" id="CHEBI:83989"/>
        <dbReference type="ChEBI" id="CHEBI:138538"/>
        <dbReference type="EC" id="2.3.1.179"/>
    </reaction>
</comment>
<evidence type="ECO:0000256" key="1">
    <source>
        <dbReference type="ARBA" id="ARBA00005194"/>
    </source>
</evidence>
<dbReference type="AlphaFoldDB" id="A0A2K8KU02"/>
<feature type="active site" description="For beta-ketoacyl synthase activity" evidence="12">
    <location>
        <position position="164"/>
    </location>
</feature>
<dbReference type="PROSITE" id="PS52004">
    <property type="entry name" value="KS3_2"/>
    <property type="match status" value="1"/>
</dbReference>
<protein>
    <recommendedName>
        <fullName evidence="4 11">3-oxoacyl-[acyl-carrier-protein] synthase 2</fullName>
        <ecNumber evidence="3 11">2.3.1.179</ecNumber>
    </recommendedName>
</protein>
<dbReference type="Gene3D" id="3.40.47.10">
    <property type="match status" value="1"/>
</dbReference>
<dbReference type="PIRSF" id="PIRSF000447">
    <property type="entry name" value="KAS_II"/>
    <property type="match status" value="1"/>
</dbReference>
<dbReference type="InterPro" id="IPR020841">
    <property type="entry name" value="PKS_Beta-ketoAc_synthase_dom"/>
</dbReference>
<dbReference type="GO" id="GO:0006633">
    <property type="term" value="P:fatty acid biosynthetic process"/>
    <property type="evidence" value="ECO:0007669"/>
    <property type="project" value="UniProtKB-UniRule"/>
</dbReference>
<keyword evidence="8" id="KW-0443">Lipid metabolism</keyword>
<dbReference type="FunFam" id="3.40.47.10:FF:000009">
    <property type="entry name" value="3-oxoacyl-[acyl-carrier-protein] synthase 2"/>
    <property type="match status" value="1"/>
</dbReference>
<evidence type="ECO:0000256" key="3">
    <source>
        <dbReference type="ARBA" id="ARBA00012356"/>
    </source>
</evidence>
<proteinExistence type="inferred from homology"/>
<keyword evidence="16" id="KW-1185">Reference proteome</keyword>
<comment type="catalytic activity">
    <reaction evidence="11">
        <text>a fatty acyl-[ACP] + malonyl-[ACP] + H(+) = a 3-oxoacyl-[ACP] + holo-[ACP] + CO2</text>
        <dbReference type="Rhea" id="RHEA:22836"/>
        <dbReference type="Rhea" id="RHEA-COMP:9623"/>
        <dbReference type="Rhea" id="RHEA-COMP:9685"/>
        <dbReference type="Rhea" id="RHEA-COMP:9916"/>
        <dbReference type="Rhea" id="RHEA-COMP:14125"/>
        <dbReference type="ChEBI" id="CHEBI:15378"/>
        <dbReference type="ChEBI" id="CHEBI:16526"/>
        <dbReference type="ChEBI" id="CHEBI:64479"/>
        <dbReference type="ChEBI" id="CHEBI:78449"/>
        <dbReference type="ChEBI" id="CHEBI:78776"/>
        <dbReference type="ChEBI" id="CHEBI:138651"/>
    </reaction>
</comment>
<keyword evidence="6 11" id="KW-0808">Transferase</keyword>
<comment type="similarity">
    <text evidence="2 11 13">Belongs to the thiolase-like superfamily. Beta-ketoacyl-ACP synthases family.</text>
</comment>
<evidence type="ECO:0000256" key="8">
    <source>
        <dbReference type="ARBA" id="ARBA00023098"/>
    </source>
</evidence>
<dbReference type="Pfam" id="PF00109">
    <property type="entry name" value="ketoacyl-synt"/>
    <property type="match status" value="1"/>
</dbReference>
<evidence type="ECO:0000256" key="9">
    <source>
        <dbReference type="ARBA" id="ARBA00023160"/>
    </source>
</evidence>
<keyword evidence="7" id="KW-0276">Fatty acid metabolism</keyword>
<evidence type="ECO:0000256" key="12">
    <source>
        <dbReference type="PIRSR" id="PIRSR000447-1"/>
    </source>
</evidence>
<evidence type="ECO:0000313" key="15">
    <source>
        <dbReference type="EMBL" id="ATX76784.1"/>
    </source>
</evidence>
<keyword evidence="9 11" id="KW-0275">Fatty acid biosynthesis</keyword>
<accession>A0A2K8KU02</accession>
<dbReference type="OrthoDB" id="9808669at2"/>
<dbReference type="NCBIfam" id="NF004970">
    <property type="entry name" value="PRK06333.1"/>
    <property type="match status" value="1"/>
</dbReference>
<evidence type="ECO:0000256" key="4">
    <source>
        <dbReference type="ARBA" id="ARBA00014657"/>
    </source>
</evidence>
<dbReference type="InterPro" id="IPR018201">
    <property type="entry name" value="Ketoacyl_synth_AS"/>
</dbReference>
<sequence>MSKRRVVVTGLGCISPLGNSVASTWAGILAGKSGVNRIELFDAEKFTTKFAAQVKDFNPADYMNPKDTKKMDGFIQYGYAAAVEAIQDSGIEATEATAGRIGIAIGSGIGGLDTIEKNHLALQKGGPRRISPFFVPAAIINMISGNLSIEYGFKGPNIAITTACTTGTHNIGYAARTIAYGDADAMVAGGAEMASGQLGMGGFGAARALSTRNDDPTRASRPWDRDRDGFVLGDGAGVVVLEEYESAKARGAKIYAELTGFGMSGDAYHMTSPPADGAGAAAAMDNALRDAGLNPLDVNYINAHGTSTLAGDLAESQAVKRLYGGDADKIVVSSTKSMIGHLLGAAGAVEAIFCILAIKDQVAPPTINLDNPDPACDLDYVPHTARNMVINHALSNSFGFGGTNGSLIFSKV</sequence>
<dbReference type="PANTHER" id="PTHR11712:SF336">
    <property type="entry name" value="3-OXOACYL-[ACYL-CARRIER-PROTEIN] SYNTHASE, MITOCHONDRIAL"/>
    <property type="match status" value="1"/>
</dbReference>
<dbReference type="SMART" id="SM00825">
    <property type="entry name" value="PKS_KS"/>
    <property type="match status" value="1"/>
</dbReference>
<dbReference type="InterPro" id="IPR014030">
    <property type="entry name" value="Ketoacyl_synth_N"/>
</dbReference>
<dbReference type="RefSeq" id="WP_100257097.1">
    <property type="nucleotide sequence ID" value="NZ_CP011797.1"/>
</dbReference>
<dbReference type="Pfam" id="PF02801">
    <property type="entry name" value="Ketoacyl-synt_C"/>
    <property type="match status" value="1"/>
</dbReference>
<keyword evidence="10 11" id="KW-0012">Acyltransferase</keyword>
<dbReference type="InterPro" id="IPR000794">
    <property type="entry name" value="Beta-ketoacyl_synthase"/>
</dbReference>
<dbReference type="PROSITE" id="PS00606">
    <property type="entry name" value="KS3_1"/>
    <property type="match status" value="1"/>
</dbReference>
<name>A0A2K8KU02_9GAMM</name>
<evidence type="ECO:0000256" key="5">
    <source>
        <dbReference type="ARBA" id="ARBA00022516"/>
    </source>
</evidence>
<dbReference type="GO" id="GO:0005829">
    <property type="term" value="C:cytosol"/>
    <property type="evidence" value="ECO:0007669"/>
    <property type="project" value="TreeGrafter"/>
</dbReference>
<evidence type="ECO:0000256" key="11">
    <source>
        <dbReference type="PIRNR" id="PIRNR000447"/>
    </source>
</evidence>
<keyword evidence="5 11" id="KW-0444">Lipid biosynthesis</keyword>
<evidence type="ECO:0000256" key="13">
    <source>
        <dbReference type="RuleBase" id="RU003694"/>
    </source>
</evidence>
<reference evidence="15 16" key="1">
    <citation type="journal article" date="2017" name="Environ. Microbiol.">
        <title>Genomic and physiological analyses of 'Reinekea forsetii' reveal a versatile opportunistic lifestyle during spring algae blooms.</title>
        <authorList>
            <person name="Avci B."/>
            <person name="Hahnke R.L."/>
            <person name="Chafee M."/>
            <person name="Fischer T."/>
            <person name="Gruber-Vodicka H."/>
            <person name="Tegetmeyer H.E."/>
            <person name="Harder J."/>
            <person name="Fuchs B.M."/>
            <person name="Amann R.I."/>
            <person name="Teeling H."/>
        </authorList>
    </citation>
    <scope>NUCLEOTIDE SEQUENCE [LARGE SCALE GENOMIC DNA]</scope>
    <source>
        <strain evidence="15 16">Hel1_31_D35</strain>
    </source>
</reference>
<dbReference type="CDD" id="cd00834">
    <property type="entry name" value="KAS_I_II"/>
    <property type="match status" value="1"/>
</dbReference>
<evidence type="ECO:0000259" key="14">
    <source>
        <dbReference type="PROSITE" id="PS52004"/>
    </source>
</evidence>
<evidence type="ECO:0000313" key="16">
    <source>
        <dbReference type="Proteomes" id="UP000229757"/>
    </source>
</evidence>
<dbReference type="NCBIfam" id="TIGR03150">
    <property type="entry name" value="fabF"/>
    <property type="match status" value="1"/>
</dbReference>
<dbReference type="InterPro" id="IPR017568">
    <property type="entry name" value="3-oxoacyl-ACP_synth-2"/>
</dbReference>
<dbReference type="UniPathway" id="UPA00094"/>
<evidence type="ECO:0000256" key="6">
    <source>
        <dbReference type="ARBA" id="ARBA00022679"/>
    </source>
</evidence>
<evidence type="ECO:0000256" key="10">
    <source>
        <dbReference type="ARBA" id="ARBA00023315"/>
    </source>
</evidence>
<dbReference type="SUPFAM" id="SSF53901">
    <property type="entry name" value="Thiolase-like"/>
    <property type="match status" value="2"/>
</dbReference>
<dbReference type="EMBL" id="CP011797">
    <property type="protein sequence ID" value="ATX76784.1"/>
    <property type="molecule type" value="Genomic_DNA"/>
</dbReference>